<comment type="cofactor">
    <cofactor evidence="4">
        <name>[4Fe-4S] cluster</name>
        <dbReference type="ChEBI" id="CHEBI:49883"/>
    </cofactor>
    <text evidence="4">Binds 1 [4Fe-4S] cluster per subunit.</text>
</comment>
<comment type="pathway">
    <text evidence="3 4">Sulfur metabolism; hydrogen sulfide biosynthesis; sulfite from sulfate.</text>
</comment>
<comment type="catalytic activity">
    <reaction evidence="4">
        <text>[thioredoxin]-disulfide + sulfite + AMP + 2 H(+) = adenosine 5'-phosphosulfate + [thioredoxin]-dithiol</text>
        <dbReference type="Rhea" id="RHEA:21976"/>
        <dbReference type="Rhea" id="RHEA-COMP:10698"/>
        <dbReference type="Rhea" id="RHEA-COMP:10700"/>
        <dbReference type="ChEBI" id="CHEBI:15378"/>
        <dbReference type="ChEBI" id="CHEBI:17359"/>
        <dbReference type="ChEBI" id="CHEBI:29950"/>
        <dbReference type="ChEBI" id="CHEBI:50058"/>
        <dbReference type="ChEBI" id="CHEBI:58243"/>
        <dbReference type="ChEBI" id="CHEBI:456215"/>
        <dbReference type="EC" id="1.8.4.10"/>
    </reaction>
</comment>
<accession>A0ABS8KRF3</accession>
<keyword evidence="2 4" id="KW-0560">Oxidoreductase</keyword>
<dbReference type="HAMAP" id="MF_00063">
    <property type="entry name" value="CysH"/>
    <property type="match status" value="1"/>
</dbReference>
<evidence type="ECO:0000313" key="6">
    <source>
        <dbReference type="EMBL" id="MCC8428663.1"/>
    </source>
</evidence>
<evidence type="ECO:0000256" key="1">
    <source>
        <dbReference type="ARBA" id="ARBA00009732"/>
    </source>
</evidence>
<dbReference type="InterPro" id="IPR004511">
    <property type="entry name" value="PAPS/APS_Rdtase"/>
</dbReference>
<dbReference type="PANTHER" id="PTHR46509:SF1">
    <property type="entry name" value="PHOSPHOADENOSINE PHOSPHOSULFATE REDUCTASE"/>
    <property type="match status" value="1"/>
</dbReference>
<dbReference type="NCBIfam" id="NF002537">
    <property type="entry name" value="PRK02090.1"/>
    <property type="match status" value="1"/>
</dbReference>
<name>A0ABS8KRF3_9HYPH</name>
<reference evidence="6 7" key="1">
    <citation type="submission" date="2021-11" db="EMBL/GenBank/DDBJ databases">
        <authorList>
            <person name="Lee D.-H."/>
            <person name="Kim S.-B."/>
        </authorList>
    </citation>
    <scope>NUCLEOTIDE SEQUENCE [LARGE SCALE GENOMIC DNA]</scope>
    <source>
        <strain evidence="6 7">KCTC 52223</strain>
    </source>
</reference>
<keyword evidence="4" id="KW-0963">Cytoplasm</keyword>
<feature type="domain" description="Phosphoadenosine phosphosulphate reductase" evidence="5">
    <location>
        <begin position="36"/>
        <end position="203"/>
    </location>
</feature>
<keyword evidence="4" id="KW-0408">Iron</keyword>
<dbReference type="InterPro" id="IPR014729">
    <property type="entry name" value="Rossmann-like_a/b/a_fold"/>
</dbReference>
<comment type="similarity">
    <text evidence="1 4">Belongs to the PAPS reductase family. CysH subfamily.</text>
</comment>
<keyword evidence="7" id="KW-1185">Reference proteome</keyword>
<dbReference type="Proteomes" id="UP001198862">
    <property type="component" value="Unassembled WGS sequence"/>
</dbReference>
<keyword evidence="4" id="KW-0411">Iron-sulfur</keyword>
<evidence type="ECO:0000313" key="7">
    <source>
        <dbReference type="Proteomes" id="UP001198862"/>
    </source>
</evidence>
<dbReference type="Pfam" id="PF01507">
    <property type="entry name" value="PAPS_reduct"/>
    <property type="match status" value="1"/>
</dbReference>
<feature type="binding site" evidence="4">
    <location>
        <position position="117"/>
    </location>
    <ligand>
        <name>[4Fe-4S] cluster</name>
        <dbReference type="ChEBI" id="CHEBI:49883"/>
    </ligand>
</feature>
<sequence>MPTLALHVVNLRRRFDGAEPSCILQAVLGEVFTRRIAVVSSFGADSGVLLHMVAEIDANTPVLFVDTGRHFPETLEHRDRLVRHLGLSDVRSVGPSAEEVARLDADLSRATWDPDGCCAFRKVAPLQRALQGFEAWITGRKRFQSTTRSALDVFEVDGVQAKINPLARWGQAEIDAYATRHGLPVHPLAGRGFPSIGCAPCTSSILPDEGVRAGRWRGFEKTECGIHRSTVDRPTALESVK</sequence>
<evidence type="ECO:0000259" key="5">
    <source>
        <dbReference type="Pfam" id="PF01507"/>
    </source>
</evidence>
<feature type="binding site" evidence="4">
    <location>
        <position position="201"/>
    </location>
    <ligand>
        <name>[4Fe-4S] cluster</name>
        <dbReference type="ChEBI" id="CHEBI:49883"/>
    </ligand>
</feature>
<comment type="function">
    <text evidence="4">Catalyzes the formation of sulfite from adenosine 5'-phosphosulfate (APS) using thioredoxin as an electron donor.</text>
</comment>
<protein>
    <recommendedName>
        <fullName evidence="4">Adenosine 5'-phosphosulfate reductase</fullName>
        <shortName evidence="4">APS reductase</shortName>
        <ecNumber evidence="4">1.8.4.10</ecNumber>
    </recommendedName>
    <alternativeName>
        <fullName evidence="4">5'-adenylylsulfate reductase</fullName>
    </alternativeName>
    <alternativeName>
        <fullName evidence="4">Thioredoxin-dependent 5'-adenylylsulfate reductase</fullName>
    </alternativeName>
</protein>
<dbReference type="RefSeq" id="WP_230549877.1">
    <property type="nucleotide sequence ID" value="NZ_JAJISD010000002.1"/>
</dbReference>
<feature type="binding site" evidence="4">
    <location>
        <position position="118"/>
    </location>
    <ligand>
        <name>[4Fe-4S] cluster</name>
        <dbReference type="ChEBI" id="CHEBI:49883"/>
    </ligand>
</feature>
<dbReference type="PANTHER" id="PTHR46509">
    <property type="entry name" value="PHOSPHOADENOSINE PHOSPHOSULFATE REDUCTASE"/>
    <property type="match status" value="1"/>
</dbReference>
<dbReference type="SUPFAM" id="SSF52402">
    <property type="entry name" value="Adenine nucleotide alpha hydrolases-like"/>
    <property type="match status" value="1"/>
</dbReference>
<dbReference type="EC" id="1.8.4.10" evidence="4"/>
<feature type="active site" description="Nucleophile; cysteine thiosulfonate intermediate" evidence="4">
    <location>
        <position position="224"/>
    </location>
</feature>
<proteinExistence type="inferred from homology"/>
<gene>
    <name evidence="4" type="primary">cysH</name>
    <name evidence="6" type="ORF">LJ725_06795</name>
</gene>
<dbReference type="PIRSF" id="PIRSF000857">
    <property type="entry name" value="PAPS_reductase"/>
    <property type="match status" value="1"/>
</dbReference>
<evidence type="ECO:0000256" key="2">
    <source>
        <dbReference type="ARBA" id="ARBA00023002"/>
    </source>
</evidence>
<evidence type="ECO:0000256" key="4">
    <source>
        <dbReference type="HAMAP-Rule" id="MF_00063"/>
    </source>
</evidence>
<dbReference type="EMBL" id="JAJISD010000002">
    <property type="protein sequence ID" value="MCC8428663.1"/>
    <property type="molecule type" value="Genomic_DNA"/>
</dbReference>
<dbReference type="InterPro" id="IPR002500">
    <property type="entry name" value="PAPS_reduct_dom"/>
</dbReference>
<keyword evidence="4" id="KW-0479">Metal-binding</keyword>
<dbReference type="GO" id="GO:0004604">
    <property type="term" value="F:phosphoadenylyl-sulfate reductase (thioredoxin) activity"/>
    <property type="evidence" value="ECO:0007669"/>
    <property type="project" value="UniProtKB-EC"/>
</dbReference>
<feature type="binding site" evidence="4">
    <location>
        <position position="198"/>
    </location>
    <ligand>
        <name>[4Fe-4S] cluster</name>
        <dbReference type="ChEBI" id="CHEBI:49883"/>
    </ligand>
</feature>
<dbReference type="Gene3D" id="3.40.50.620">
    <property type="entry name" value="HUPs"/>
    <property type="match status" value="1"/>
</dbReference>
<evidence type="ECO:0000256" key="3">
    <source>
        <dbReference type="ARBA" id="ARBA00024327"/>
    </source>
</evidence>
<organism evidence="6 7">
    <name type="scientific">Reyranella aquatilis</name>
    <dbReference type="NCBI Taxonomy" id="2035356"/>
    <lineage>
        <taxon>Bacteria</taxon>
        <taxon>Pseudomonadati</taxon>
        <taxon>Pseudomonadota</taxon>
        <taxon>Alphaproteobacteria</taxon>
        <taxon>Hyphomicrobiales</taxon>
        <taxon>Reyranellaceae</taxon>
        <taxon>Reyranella</taxon>
    </lineage>
</organism>
<comment type="caution">
    <text evidence="6">The sequence shown here is derived from an EMBL/GenBank/DDBJ whole genome shotgun (WGS) entry which is preliminary data.</text>
</comment>
<comment type="subcellular location">
    <subcellularLocation>
        <location evidence="4">Cytoplasm</location>
    </subcellularLocation>
</comment>